<evidence type="ECO:0000256" key="1">
    <source>
        <dbReference type="SAM" id="MobiDB-lite"/>
    </source>
</evidence>
<feature type="region of interest" description="Disordered" evidence="1">
    <location>
        <begin position="85"/>
        <end position="106"/>
    </location>
</feature>
<dbReference type="EMBL" id="GEVM01016902">
    <property type="protein sequence ID" value="JAU89036.1"/>
    <property type="molecule type" value="Transcribed_RNA"/>
</dbReference>
<protein>
    <submittedName>
        <fullName evidence="2">Uncharacterized protein</fullName>
    </submittedName>
</protein>
<feature type="compositionally biased region" description="Low complexity" evidence="1">
    <location>
        <begin position="14"/>
        <end position="23"/>
    </location>
</feature>
<proteinExistence type="predicted"/>
<gene>
    <name evidence="2" type="ORF">MP_TR7949_c6_g1_i1_g.25451</name>
</gene>
<reference evidence="2" key="1">
    <citation type="submission" date="2016-07" db="EMBL/GenBank/DDBJ databases">
        <title>De novo transcriptome assembly of four accessions of the metal hyperaccumulator plant Noccaea caerulescens.</title>
        <authorList>
            <person name="Blande D."/>
            <person name="Halimaa P."/>
            <person name="Tervahauta A.I."/>
            <person name="Aarts M.G."/>
            <person name="Karenlampi S.O."/>
        </authorList>
    </citation>
    <scope>NUCLEOTIDE SEQUENCE</scope>
</reference>
<organism evidence="2">
    <name type="scientific">Noccaea caerulescens</name>
    <name type="common">Alpine penny-cress</name>
    <name type="synonym">Thlaspi caerulescens</name>
    <dbReference type="NCBI Taxonomy" id="107243"/>
    <lineage>
        <taxon>Eukaryota</taxon>
        <taxon>Viridiplantae</taxon>
        <taxon>Streptophyta</taxon>
        <taxon>Embryophyta</taxon>
        <taxon>Tracheophyta</taxon>
        <taxon>Spermatophyta</taxon>
        <taxon>Magnoliopsida</taxon>
        <taxon>eudicotyledons</taxon>
        <taxon>Gunneridae</taxon>
        <taxon>Pentapetalae</taxon>
        <taxon>rosids</taxon>
        <taxon>malvids</taxon>
        <taxon>Brassicales</taxon>
        <taxon>Brassicaceae</taxon>
        <taxon>Coluteocarpeae</taxon>
        <taxon>Noccaea</taxon>
    </lineage>
</organism>
<feature type="region of interest" description="Disordered" evidence="1">
    <location>
        <begin position="1"/>
        <end position="23"/>
    </location>
</feature>
<evidence type="ECO:0000313" key="2">
    <source>
        <dbReference type="EMBL" id="JAU89036.1"/>
    </source>
</evidence>
<sequence length="106" mass="10999">MIPKASVSPPLSPSPSSSSSLSLNRRQLLYQSAAVLLSLSSIVGPDSITDSIQSASKAKKDVNCVNSTMGGGGFDDVNLAEEAKLTREGAKAPSHVIGKSNSRRRS</sequence>
<dbReference type="AlphaFoldDB" id="A0A1J3JAN8"/>
<name>A0A1J3JAN8_NOCCA</name>
<accession>A0A1J3JAN8</accession>